<keyword evidence="4" id="KW-0472">Membrane</keyword>
<dbReference type="InterPro" id="IPR029787">
    <property type="entry name" value="Nucleotide_cyclase"/>
</dbReference>
<dbReference type="GO" id="GO:0043709">
    <property type="term" value="P:cell adhesion involved in single-species biofilm formation"/>
    <property type="evidence" value="ECO:0007669"/>
    <property type="project" value="TreeGrafter"/>
</dbReference>
<evidence type="ECO:0000313" key="8">
    <source>
        <dbReference type="Proteomes" id="UP000245916"/>
    </source>
</evidence>
<dbReference type="PANTHER" id="PTHR45138">
    <property type="entry name" value="REGULATORY COMPONENTS OF SENSORY TRANSDUCTION SYSTEM"/>
    <property type="match status" value="1"/>
</dbReference>
<proteinExistence type="predicted"/>
<dbReference type="Proteomes" id="UP000245916">
    <property type="component" value="Unassembled WGS sequence"/>
</dbReference>
<accession>A0A2U2J340</accession>
<dbReference type="PROSITE" id="PS50887">
    <property type="entry name" value="GGDEF"/>
    <property type="match status" value="1"/>
</dbReference>
<sequence>MVDGVRRGLTVFERLFMFVLLLLASQAALAHAEQSPPIAERYCHQVTPIGAVAGPAWNCQGRPSGHEDRRLWLSAAPVAEELGMEGATLLVHQSRFQGLTVLFGYADGRIVRHAVRAGDYGSYWRVGGQVAFSAPQREAALTSVTLGVDRLADYQLLRTRLLPAGAAARDAALAASLIGGALTLLALSSAYNLLLARASRQRFVVWHAAWVASVLIWGLLWSQLALIAFPGLAGTTASRLCTLLATLAIAFAATCAATCPEAGTVPRWLQRLVLALGWGVAAVGVPLAFGPPIVIDLLGPVSSVLVLAVLAAVALLIGLAWRRGSREARSFFLAWAVPMVVLGATQLFDMGTSLFGGGPQIAVLFASAMQTVWISVATTLNLARFRAERDAARAAQAELRELAQRDPLTGLLNRRGFVERAEKALARLAKRDGAFALLLIDVDHFKAINDRFGHEAGDGVLQRLASRLDELAGAGFHAARLGGEEFALGATGLSHADLPELAERVRTCLGALSLADLIGESTRLSVSIGVAEAAPGSTFQSLYRRADEALYAAKNAGRNRVAHAPPMTPTRLGESRMKAA</sequence>
<name>A0A2U2J340_9SPHN</name>
<dbReference type="InterPro" id="IPR000160">
    <property type="entry name" value="GGDEF_dom"/>
</dbReference>
<dbReference type="Pfam" id="PF00990">
    <property type="entry name" value="GGDEF"/>
    <property type="match status" value="1"/>
</dbReference>
<keyword evidence="8" id="KW-1185">Reference proteome</keyword>
<dbReference type="FunFam" id="3.30.70.270:FF:000001">
    <property type="entry name" value="Diguanylate cyclase domain protein"/>
    <property type="match status" value="1"/>
</dbReference>
<feature type="transmembrane region" description="Helical" evidence="4">
    <location>
        <begin position="301"/>
        <end position="319"/>
    </location>
</feature>
<feature type="transmembrane region" description="Helical" evidence="4">
    <location>
        <begin position="272"/>
        <end position="295"/>
    </location>
</feature>
<dbReference type="EMBL" id="QFFF01000001">
    <property type="protein sequence ID" value="PWG02747.1"/>
    <property type="molecule type" value="Genomic_DNA"/>
</dbReference>
<feature type="region of interest" description="Disordered" evidence="3">
    <location>
        <begin position="560"/>
        <end position="580"/>
    </location>
</feature>
<feature type="signal peptide" evidence="5">
    <location>
        <begin position="1"/>
        <end position="30"/>
    </location>
</feature>
<feature type="domain" description="GGDEF" evidence="6">
    <location>
        <begin position="433"/>
        <end position="566"/>
    </location>
</feature>
<feature type="transmembrane region" description="Helical" evidence="4">
    <location>
        <begin position="203"/>
        <end position="224"/>
    </location>
</feature>
<dbReference type="SMART" id="SM00267">
    <property type="entry name" value="GGDEF"/>
    <property type="match status" value="1"/>
</dbReference>
<protein>
    <recommendedName>
        <fullName evidence="1">diguanylate cyclase</fullName>
        <ecNumber evidence="1">2.7.7.65</ecNumber>
    </recommendedName>
</protein>
<dbReference type="SUPFAM" id="SSF55073">
    <property type="entry name" value="Nucleotide cyclase"/>
    <property type="match status" value="1"/>
</dbReference>
<dbReference type="EC" id="2.7.7.65" evidence="1"/>
<feature type="transmembrane region" description="Helical" evidence="4">
    <location>
        <begin position="171"/>
        <end position="191"/>
    </location>
</feature>
<evidence type="ECO:0000256" key="3">
    <source>
        <dbReference type="SAM" id="MobiDB-lite"/>
    </source>
</evidence>
<dbReference type="InterPro" id="IPR050469">
    <property type="entry name" value="Diguanylate_Cyclase"/>
</dbReference>
<comment type="catalytic activity">
    <reaction evidence="2">
        <text>2 GTP = 3',3'-c-di-GMP + 2 diphosphate</text>
        <dbReference type="Rhea" id="RHEA:24898"/>
        <dbReference type="ChEBI" id="CHEBI:33019"/>
        <dbReference type="ChEBI" id="CHEBI:37565"/>
        <dbReference type="ChEBI" id="CHEBI:58805"/>
        <dbReference type="EC" id="2.7.7.65"/>
    </reaction>
</comment>
<dbReference type="InterPro" id="IPR011623">
    <property type="entry name" value="7TMR_DISM_rcpt_extracell_dom1"/>
</dbReference>
<feature type="transmembrane region" description="Helical" evidence="4">
    <location>
        <begin position="360"/>
        <end position="383"/>
    </location>
</feature>
<comment type="caution">
    <text evidence="7">The sequence shown here is derived from an EMBL/GenBank/DDBJ whole genome shotgun (WGS) entry which is preliminary data.</text>
</comment>
<dbReference type="GO" id="GO:1902201">
    <property type="term" value="P:negative regulation of bacterial-type flagellum-dependent cell motility"/>
    <property type="evidence" value="ECO:0007669"/>
    <property type="project" value="TreeGrafter"/>
</dbReference>
<dbReference type="InterPro" id="IPR043128">
    <property type="entry name" value="Rev_trsase/Diguanyl_cyclase"/>
</dbReference>
<dbReference type="PANTHER" id="PTHR45138:SF9">
    <property type="entry name" value="DIGUANYLATE CYCLASE DGCM-RELATED"/>
    <property type="match status" value="1"/>
</dbReference>
<feature type="chain" id="PRO_5015638318" description="diguanylate cyclase" evidence="5">
    <location>
        <begin position="31"/>
        <end position="580"/>
    </location>
</feature>
<dbReference type="Pfam" id="PF07695">
    <property type="entry name" value="7TMR-DISM_7TM"/>
    <property type="match status" value="1"/>
</dbReference>
<organism evidence="7 8">
    <name type="scientific">Allosphingosinicella humi</name>
    <dbReference type="NCBI Taxonomy" id="2068657"/>
    <lineage>
        <taxon>Bacteria</taxon>
        <taxon>Pseudomonadati</taxon>
        <taxon>Pseudomonadota</taxon>
        <taxon>Alphaproteobacteria</taxon>
        <taxon>Sphingomonadales</taxon>
        <taxon>Sphingomonadaceae</taxon>
        <taxon>Allosphingosinicella</taxon>
    </lineage>
</organism>
<reference evidence="7 8" key="1">
    <citation type="submission" date="2018-05" db="EMBL/GenBank/DDBJ databases">
        <title>Genome of Sphingosinicella humi QZX222.</title>
        <authorList>
            <person name="Qiao Z."/>
            <person name="Wang G."/>
        </authorList>
    </citation>
    <scope>NUCLEOTIDE SEQUENCE [LARGE SCALE GENOMIC DNA]</scope>
    <source>
        <strain evidence="7 8">QZX222</strain>
    </source>
</reference>
<dbReference type="CDD" id="cd01949">
    <property type="entry name" value="GGDEF"/>
    <property type="match status" value="1"/>
</dbReference>
<evidence type="ECO:0000259" key="6">
    <source>
        <dbReference type="PROSITE" id="PS50887"/>
    </source>
</evidence>
<evidence type="ECO:0000256" key="5">
    <source>
        <dbReference type="SAM" id="SignalP"/>
    </source>
</evidence>
<evidence type="ECO:0000313" key="7">
    <source>
        <dbReference type="EMBL" id="PWG02747.1"/>
    </source>
</evidence>
<dbReference type="NCBIfam" id="TIGR00254">
    <property type="entry name" value="GGDEF"/>
    <property type="match status" value="1"/>
</dbReference>
<evidence type="ECO:0000256" key="2">
    <source>
        <dbReference type="ARBA" id="ARBA00034247"/>
    </source>
</evidence>
<dbReference type="AlphaFoldDB" id="A0A2U2J340"/>
<gene>
    <name evidence="7" type="ORF">DF286_07620</name>
</gene>
<evidence type="ECO:0000256" key="1">
    <source>
        <dbReference type="ARBA" id="ARBA00012528"/>
    </source>
</evidence>
<dbReference type="GO" id="GO:0005886">
    <property type="term" value="C:plasma membrane"/>
    <property type="evidence" value="ECO:0007669"/>
    <property type="project" value="TreeGrafter"/>
</dbReference>
<keyword evidence="5" id="KW-0732">Signal</keyword>
<dbReference type="Gene3D" id="3.30.70.270">
    <property type="match status" value="1"/>
</dbReference>
<keyword evidence="4" id="KW-0812">Transmembrane</keyword>
<evidence type="ECO:0000256" key="4">
    <source>
        <dbReference type="SAM" id="Phobius"/>
    </source>
</evidence>
<feature type="transmembrane region" description="Helical" evidence="4">
    <location>
        <begin position="236"/>
        <end position="260"/>
    </location>
</feature>
<dbReference type="GO" id="GO:0052621">
    <property type="term" value="F:diguanylate cyclase activity"/>
    <property type="evidence" value="ECO:0007669"/>
    <property type="project" value="UniProtKB-EC"/>
</dbReference>
<keyword evidence="4" id="KW-1133">Transmembrane helix</keyword>
<feature type="transmembrane region" description="Helical" evidence="4">
    <location>
        <begin position="331"/>
        <end position="348"/>
    </location>
</feature>